<sequence length="79" mass="8653">MFGPCTEHVTAHHFLARRRYPLIDPHCYRSSTAPTSCPLLPPPAHCSYLPPTAPTSCPVSPSLVWTLPKTIISNTAITQ</sequence>
<gene>
    <name evidence="1" type="ORF">GYMLUDRAFT_43039</name>
</gene>
<name>A0A0D0CQW0_9AGAR</name>
<proteinExistence type="predicted"/>
<dbReference type="Proteomes" id="UP000053593">
    <property type="component" value="Unassembled WGS sequence"/>
</dbReference>
<reference evidence="1 2" key="1">
    <citation type="submission" date="2014-04" db="EMBL/GenBank/DDBJ databases">
        <title>Evolutionary Origins and Diversification of the Mycorrhizal Mutualists.</title>
        <authorList>
            <consortium name="DOE Joint Genome Institute"/>
            <consortium name="Mycorrhizal Genomics Consortium"/>
            <person name="Kohler A."/>
            <person name="Kuo A."/>
            <person name="Nagy L.G."/>
            <person name="Floudas D."/>
            <person name="Copeland A."/>
            <person name="Barry K.W."/>
            <person name="Cichocki N."/>
            <person name="Veneault-Fourrey C."/>
            <person name="LaButti K."/>
            <person name="Lindquist E.A."/>
            <person name="Lipzen A."/>
            <person name="Lundell T."/>
            <person name="Morin E."/>
            <person name="Murat C."/>
            <person name="Riley R."/>
            <person name="Ohm R."/>
            <person name="Sun H."/>
            <person name="Tunlid A."/>
            <person name="Henrissat B."/>
            <person name="Grigoriev I.V."/>
            <person name="Hibbett D.S."/>
            <person name="Martin F."/>
        </authorList>
    </citation>
    <scope>NUCLEOTIDE SEQUENCE [LARGE SCALE GENOMIC DNA]</scope>
    <source>
        <strain evidence="1 2">FD-317 M1</strain>
    </source>
</reference>
<dbReference type="EMBL" id="KN834771">
    <property type="protein sequence ID" value="KIK61462.1"/>
    <property type="molecule type" value="Genomic_DNA"/>
</dbReference>
<evidence type="ECO:0000313" key="2">
    <source>
        <dbReference type="Proteomes" id="UP000053593"/>
    </source>
</evidence>
<accession>A0A0D0CQW0</accession>
<dbReference type="HOGENOM" id="CLU_178686_0_0_1"/>
<keyword evidence="2" id="KW-1185">Reference proteome</keyword>
<protein>
    <submittedName>
        <fullName evidence="1">Uncharacterized protein</fullName>
    </submittedName>
</protein>
<organism evidence="1 2">
    <name type="scientific">Collybiopsis luxurians FD-317 M1</name>
    <dbReference type="NCBI Taxonomy" id="944289"/>
    <lineage>
        <taxon>Eukaryota</taxon>
        <taxon>Fungi</taxon>
        <taxon>Dikarya</taxon>
        <taxon>Basidiomycota</taxon>
        <taxon>Agaricomycotina</taxon>
        <taxon>Agaricomycetes</taxon>
        <taxon>Agaricomycetidae</taxon>
        <taxon>Agaricales</taxon>
        <taxon>Marasmiineae</taxon>
        <taxon>Omphalotaceae</taxon>
        <taxon>Collybiopsis</taxon>
        <taxon>Collybiopsis luxurians</taxon>
    </lineage>
</organism>
<dbReference type="AlphaFoldDB" id="A0A0D0CQW0"/>
<evidence type="ECO:0000313" key="1">
    <source>
        <dbReference type="EMBL" id="KIK61462.1"/>
    </source>
</evidence>